<evidence type="ECO:0008006" key="8">
    <source>
        <dbReference type="Google" id="ProtNLM"/>
    </source>
</evidence>
<dbReference type="NCBIfam" id="NF006564">
    <property type="entry name" value="PRK09071.1"/>
    <property type="match status" value="1"/>
</dbReference>
<dbReference type="PANTHER" id="PTHR43285:SF2">
    <property type="entry name" value="ANTHRANILATE PHOSPHORIBOSYLTRANSFERASE"/>
    <property type="match status" value="1"/>
</dbReference>
<dbReference type="PANTHER" id="PTHR43285">
    <property type="entry name" value="ANTHRANILATE PHOSPHORIBOSYLTRANSFERASE"/>
    <property type="match status" value="1"/>
</dbReference>
<dbReference type="InterPro" id="IPR017459">
    <property type="entry name" value="Glycosyl_Trfase_fam3_N_dom"/>
</dbReference>
<keyword evidence="1" id="KW-0328">Glycosyltransferase</keyword>
<reference evidence="6 7" key="1">
    <citation type="submission" date="2019-12" db="EMBL/GenBank/DDBJ databases">
        <title>Roseobacter cerasinus sp. nov., isolated from seawater around aquaculture.</title>
        <authorList>
            <person name="Muramatsu S."/>
            <person name="Takabe Y."/>
            <person name="Mori K."/>
            <person name="Takaichi S."/>
            <person name="Hanada S."/>
        </authorList>
    </citation>
    <scope>NUCLEOTIDE SEQUENCE [LARGE SCALE GENOMIC DNA]</scope>
    <source>
        <strain evidence="6 7">AI77</strain>
    </source>
</reference>
<evidence type="ECO:0000256" key="1">
    <source>
        <dbReference type="ARBA" id="ARBA00022676"/>
    </source>
</evidence>
<keyword evidence="3" id="KW-0057">Aromatic amino acid biosynthesis</keyword>
<dbReference type="Pfam" id="PF02885">
    <property type="entry name" value="Glycos_trans_3N"/>
    <property type="match status" value="1"/>
</dbReference>
<evidence type="ECO:0000259" key="4">
    <source>
        <dbReference type="Pfam" id="PF00591"/>
    </source>
</evidence>
<dbReference type="GO" id="GO:0004048">
    <property type="term" value="F:anthranilate phosphoribosyltransferase activity"/>
    <property type="evidence" value="ECO:0007669"/>
    <property type="project" value="InterPro"/>
</dbReference>
<evidence type="ECO:0000256" key="2">
    <source>
        <dbReference type="ARBA" id="ARBA00022679"/>
    </source>
</evidence>
<dbReference type="GO" id="GO:0000162">
    <property type="term" value="P:L-tryptophan biosynthetic process"/>
    <property type="evidence" value="ECO:0007669"/>
    <property type="project" value="UniProtKB-KW"/>
</dbReference>
<comment type="caution">
    <text evidence="6">The sequence shown here is derived from an EMBL/GenBank/DDBJ whole genome shotgun (WGS) entry which is preliminary data.</text>
</comment>
<dbReference type="AlphaFoldDB" id="A0A640VMJ5"/>
<dbReference type="Proteomes" id="UP000436522">
    <property type="component" value="Unassembled WGS sequence"/>
</dbReference>
<dbReference type="InterPro" id="IPR005940">
    <property type="entry name" value="Anthranilate_Pribosyl_Tfrase"/>
</dbReference>
<protein>
    <recommendedName>
        <fullName evidence="8">Anthranilate phosphoribosyltransferase</fullName>
    </recommendedName>
</protein>
<dbReference type="SUPFAM" id="SSF47648">
    <property type="entry name" value="Nucleoside phosphorylase/phosphoribosyltransferase N-terminal domain"/>
    <property type="match status" value="1"/>
</dbReference>
<gene>
    <name evidence="6" type="ORF">So717_06170</name>
</gene>
<evidence type="ECO:0000259" key="5">
    <source>
        <dbReference type="Pfam" id="PF02885"/>
    </source>
</evidence>
<dbReference type="GO" id="GO:0005829">
    <property type="term" value="C:cytosol"/>
    <property type="evidence" value="ECO:0007669"/>
    <property type="project" value="TreeGrafter"/>
</dbReference>
<sequence length="317" mass="33651">MLGEHVRILGRGPGRSRSLTEEEAQAAMRLMLSGEAAPEAIGALLMLLRMKGETAEEIAGFARAAQQSVTALPEVDLDWPSYAAGRTRGLPWFLLSARLVAASGHPVLLHGWNGPDLAVRNGLAAGGIAMARNADDAAALIVRDGIAYLPLEQLCPSLFALLNLREVLGLRSCINTVARMLNPAGAAASVQGVFHPSYRLLQADAAQLLGWRSLTVIKGGGGEFERHPSKSVSGFGLRQGNPWQAVLPAMQSGARRLDDGQRDAEQLARLWRGEIHNPFADAIIVGTAALALGTLGVAQSEEVAMQLWTARHRATAA</sequence>
<dbReference type="InterPro" id="IPR035902">
    <property type="entry name" value="Nuc_phospho_transferase"/>
</dbReference>
<evidence type="ECO:0000313" key="6">
    <source>
        <dbReference type="EMBL" id="GFE48864.1"/>
    </source>
</evidence>
<keyword evidence="2" id="KW-0808">Transferase</keyword>
<dbReference type="Gene3D" id="3.40.1030.10">
    <property type="entry name" value="Nucleoside phosphorylase/phosphoribosyltransferase catalytic domain"/>
    <property type="match status" value="1"/>
</dbReference>
<keyword evidence="7" id="KW-1185">Reference proteome</keyword>
<evidence type="ECO:0000256" key="3">
    <source>
        <dbReference type="ARBA" id="ARBA00022822"/>
    </source>
</evidence>
<proteinExistence type="predicted"/>
<dbReference type="SUPFAM" id="SSF52418">
    <property type="entry name" value="Nucleoside phosphorylase/phosphoribosyltransferase catalytic domain"/>
    <property type="match status" value="1"/>
</dbReference>
<accession>A0A640VMJ5</accession>
<feature type="domain" description="Glycosyl transferase family 3 N-terminal" evidence="5">
    <location>
        <begin position="16"/>
        <end position="68"/>
    </location>
</feature>
<dbReference type="InterPro" id="IPR036320">
    <property type="entry name" value="Glycosyl_Trfase_fam3_N_dom_sf"/>
</dbReference>
<keyword evidence="3" id="KW-0028">Amino-acid biosynthesis</keyword>
<dbReference type="InterPro" id="IPR000312">
    <property type="entry name" value="Glycosyl_Trfase_fam3"/>
</dbReference>
<dbReference type="EMBL" id="BLIV01000001">
    <property type="protein sequence ID" value="GFE48864.1"/>
    <property type="molecule type" value="Genomic_DNA"/>
</dbReference>
<name>A0A640VMJ5_9RHOB</name>
<evidence type="ECO:0000313" key="7">
    <source>
        <dbReference type="Proteomes" id="UP000436522"/>
    </source>
</evidence>
<keyword evidence="3" id="KW-0822">Tryptophan biosynthesis</keyword>
<dbReference type="Gene3D" id="1.20.970.10">
    <property type="entry name" value="Transferase, Pyrimidine Nucleoside Phosphorylase, Chain C"/>
    <property type="match status" value="1"/>
</dbReference>
<dbReference type="Pfam" id="PF00591">
    <property type="entry name" value="Glycos_transf_3"/>
    <property type="match status" value="1"/>
</dbReference>
<feature type="domain" description="Glycosyl transferase family 3" evidence="4">
    <location>
        <begin position="96"/>
        <end position="290"/>
    </location>
</feature>
<organism evidence="6 7">
    <name type="scientific">Roseobacter cerasinus</name>
    <dbReference type="NCBI Taxonomy" id="2602289"/>
    <lineage>
        <taxon>Bacteria</taxon>
        <taxon>Pseudomonadati</taxon>
        <taxon>Pseudomonadota</taxon>
        <taxon>Alphaproteobacteria</taxon>
        <taxon>Rhodobacterales</taxon>
        <taxon>Roseobacteraceae</taxon>
        <taxon>Roseobacter</taxon>
    </lineage>
</organism>